<reference evidence="2" key="1">
    <citation type="journal article" date="2024" name="Int. J. Syst. Evol. Microbiol.">
        <title>Polycladomyces zharkentensis sp. nov., a novel thermophilic cellulose- and starch-degrading member of the Bacillota from a geothermal aquifer in Kazakhstan.</title>
        <authorList>
            <person name="Mashzhan A."/>
            <person name="Kistaubayeva A."/>
            <person name="Javier-Lopez R."/>
            <person name="Bissenova U."/>
            <person name="Bissenbay A."/>
            <person name="Birkeland N.K."/>
        </authorList>
    </citation>
    <scope>NUCLEOTIDE SEQUENCE</scope>
    <source>
        <strain evidence="2">ZKZ2T</strain>
    </source>
</reference>
<accession>A0ABS2WH89</accession>
<dbReference type="Gene3D" id="3.40.50.300">
    <property type="entry name" value="P-loop containing nucleotide triphosphate hydrolases"/>
    <property type="match status" value="1"/>
</dbReference>
<dbReference type="GO" id="GO:0005524">
    <property type="term" value="F:ATP binding"/>
    <property type="evidence" value="ECO:0007669"/>
    <property type="project" value="UniProtKB-KW"/>
</dbReference>
<name>A0ABS2WH89_9BACL</name>
<dbReference type="InterPro" id="IPR003439">
    <property type="entry name" value="ABC_transporter-like_ATP-bd"/>
</dbReference>
<protein>
    <submittedName>
        <fullName evidence="2">ABC transporter ATP-binding protein</fullName>
    </submittedName>
</protein>
<feature type="domain" description="ABC transporter" evidence="1">
    <location>
        <begin position="2"/>
        <end position="115"/>
    </location>
</feature>
<evidence type="ECO:0000313" key="2">
    <source>
        <dbReference type="EMBL" id="MBN2908883.1"/>
    </source>
</evidence>
<dbReference type="Proteomes" id="UP001177120">
    <property type="component" value="Unassembled WGS sequence"/>
</dbReference>
<dbReference type="PANTHER" id="PTHR24221">
    <property type="entry name" value="ATP-BINDING CASSETTE SUB-FAMILY B"/>
    <property type="match status" value="1"/>
</dbReference>
<keyword evidence="2" id="KW-0547">Nucleotide-binding</keyword>
<dbReference type="RefSeq" id="WP_205493406.1">
    <property type="nucleotide sequence ID" value="NZ_JAFHAP010000005.1"/>
</dbReference>
<keyword evidence="2" id="KW-0067">ATP-binding</keyword>
<dbReference type="PANTHER" id="PTHR24221:SF590">
    <property type="entry name" value="COMPONENT LINKED WITH THE ASSEMBLY OF CYTOCHROME' TRANSPORT TRANSMEMBRANE ATP-BINDING PROTEIN ABC TRANSPORTER CYDD-RELATED"/>
    <property type="match status" value="1"/>
</dbReference>
<proteinExistence type="predicted"/>
<dbReference type="EMBL" id="JAFHAP010000005">
    <property type="protein sequence ID" value="MBN2908883.1"/>
    <property type="molecule type" value="Genomic_DNA"/>
</dbReference>
<keyword evidence="3" id="KW-1185">Reference proteome</keyword>
<organism evidence="2 3">
    <name type="scientific">Polycladomyces zharkentensis</name>
    <dbReference type="NCBI Taxonomy" id="2807616"/>
    <lineage>
        <taxon>Bacteria</taxon>
        <taxon>Bacillati</taxon>
        <taxon>Bacillota</taxon>
        <taxon>Bacilli</taxon>
        <taxon>Bacillales</taxon>
        <taxon>Thermoactinomycetaceae</taxon>
        <taxon>Polycladomyces</taxon>
    </lineage>
</organism>
<evidence type="ECO:0000259" key="1">
    <source>
        <dbReference type="Pfam" id="PF00005"/>
    </source>
</evidence>
<sequence length="163" mass="18038">MRPTAGEIRINGQALSDWPIKEWRRRMAVLRQHTHLFAGTVMDNLLARPNASTEEIISAARTARAHDWIVSLPQGYNTPLGEGGYGLSGGQIQRLAVARALLKDAPLVLLDEPTAHLDPQTECTMQEGIARLLAGRTVIVVAHRLSTVKRADRDRCNGRRKDC</sequence>
<evidence type="ECO:0000313" key="3">
    <source>
        <dbReference type="Proteomes" id="UP001177120"/>
    </source>
</evidence>
<gene>
    <name evidence="2" type="ORF">JQC72_05005</name>
</gene>
<dbReference type="Pfam" id="PF00005">
    <property type="entry name" value="ABC_tran"/>
    <property type="match status" value="1"/>
</dbReference>
<dbReference type="SUPFAM" id="SSF52540">
    <property type="entry name" value="P-loop containing nucleoside triphosphate hydrolases"/>
    <property type="match status" value="1"/>
</dbReference>
<comment type="caution">
    <text evidence="2">The sequence shown here is derived from an EMBL/GenBank/DDBJ whole genome shotgun (WGS) entry which is preliminary data.</text>
</comment>
<dbReference type="InterPro" id="IPR027417">
    <property type="entry name" value="P-loop_NTPase"/>
</dbReference>
<dbReference type="InterPro" id="IPR039421">
    <property type="entry name" value="Type_1_exporter"/>
</dbReference>